<dbReference type="EMBL" id="JACHHH010000009">
    <property type="protein sequence ID" value="MBB6041776.1"/>
    <property type="molecule type" value="Genomic_DNA"/>
</dbReference>
<protein>
    <submittedName>
        <fullName evidence="1">Uncharacterized protein</fullName>
    </submittedName>
</protein>
<gene>
    <name evidence="1" type="ORF">HNQ46_001766</name>
</gene>
<sequence length="257" mass="29834">MVSEFTSKKNNNTLENYIRDADKAWADDLEGETRVYLVKDESGTVALFFSIKCGLLVGDNLEERLSEEKQEFVETVIEAKKAKDEKSLDNMYEAGLGMYDLEECDRLFNIASRRLERKQESKEIGQSESTINVQNCISAIELRHLCKNEKYYLPKDVTIPLGFGIFWEVIVPTVIDITKKIGCKYLYLYAADKTEQKDTIEVKKLISHYKSNFKFSECDEGIKFIKPEYDNYCYGLVQLISELQNNREAIWHEFSDI</sequence>
<name>A0A7W9SHY4_9FIRM</name>
<dbReference type="RefSeq" id="WP_183684351.1">
    <property type="nucleotide sequence ID" value="NZ_CAUVGH010000005.1"/>
</dbReference>
<comment type="caution">
    <text evidence="1">The sequence shown here is derived from an EMBL/GenBank/DDBJ whole genome shotgun (WGS) entry which is preliminary data.</text>
</comment>
<accession>A0A7W9SHY4</accession>
<proteinExistence type="predicted"/>
<organism evidence="1 2">
    <name type="scientific">Oribacterium sinus</name>
    <dbReference type="NCBI Taxonomy" id="237576"/>
    <lineage>
        <taxon>Bacteria</taxon>
        <taxon>Bacillati</taxon>
        <taxon>Bacillota</taxon>
        <taxon>Clostridia</taxon>
        <taxon>Lachnospirales</taxon>
        <taxon>Lachnospiraceae</taxon>
        <taxon>Oribacterium</taxon>
    </lineage>
</organism>
<dbReference type="Proteomes" id="UP000522163">
    <property type="component" value="Unassembled WGS sequence"/>
</dbReference>
<dbReference type="AlphaFoldDB" id="A0A7W9SHY4"/>
<reference evidence="1 2" key="1">
    <citation type="submission" date="2020-08" db="EMBL/GenBank/DDBJ databases">
        <title>Genomic Encyclopedia of Type Strains, Phase IV (KMG-IV): sequencing the most valuable type-strain genomes for metagenomic binning, comparative biology and taxonomic classification.</title>
        <authorList>
            <person name="Goeker M."/>
        </authorList>
    </citation>
    <scope>NUCLEOTIDE SEQUENCE [LARGE SCALE GENOMIC DNA]</scope>
    <source>
        <strain evidence="1 2">DSM 17245</strain>
    </source>
</reference>
<dbReference type="GeneID" id="85015298"/>
<evidence type="ECO:0000313" key="2">
    <source>
        <dbReference type="Proteomes" id="UP000522163"/>
    </source>
</evidence>
<evidence type="ECO:0000313" key="1">
    <source>
        <dbReference type="EMBL" id="MBB6041776.1"/>
    </source>
</evidence>